<dbReference type="EMBL" id="MAMP01000022">
    <property type="protein sequence ID" value="OES44341.1"/>
    <property type="molecule type" value="Genomic_DNA"/>
</dbReference>
<evidence type="ECO:0008006" key="4">
    <source>
        <dbReference type="Google" id="ProtNLM"/>
    </source>
</evidence>
<dbReference type="Proteomes" id="UP000095658">
    <property type="component" value="Unassembled WGS sequence"/>
</dbReference>
<keyword evidence="1" id="KW-0472">Membrane</keyword>
<gene>
    <name evidence="2" type="ORF">BA724_08640</name>
</gene>
<keyword evidence="3" id="KW-1185">Reference proteome</keyword>
<proteinExistence type="predicted"/>
<comment type="caution">
    <text evidence="2">The sequence shown here is derived from an EMBL/GenBank/DDBJ whole genome shotgun (WGS) entry which is preliminary data.</text>
</comment>
<feature type="transmembrane region" description="Helical" evidence="1">
    <location>
        <begin position="54"/>
        <end position="72"/>
    </location>
</feature>
<keyword evidence="1" id="KW-1133">Transmembrane helix</keyword>
<feature type="transmembrane region" description="Helical" evidence="1">
    <location>
        <begin position="104"/>
        <end position="122"/>
    </location>
</feature>
<feature type="transmembrane region" description="Helical" evidence="1">
    <location>
        <begin position="134"/>
        <end position="149"/>
    </location>
</feature>
<accession>A0A1E7DMP1</accession>
<sequence length="177" mass="20099">MKPDKKDIIIQEILLWKENHMLPPHYCDYLLALYTQGEEFTESGRRARVKRVQMTTAALAITLLPVAVFILYFTELSFLLQTVILTSFVGSLLLLAIYFSRKKVLAPLLFLGAAILLLLLSLELNTQVFEKNPYTLYGLLSLNCLLWIYTGVKLRLLYFSISGALGFLVILFFLASG</sequence>
<dbReference type="AlphaFoldDB" id="A0A1E7DMP1"/>
<dbReference type="RefSeq" id="WP_069938941.1">
    <property type="nucleotide sequence ID" value="NZ_MAMP01000022.1"/>
</dbReference>
<evidence type="ECO:0000256" key="1">
    <source>
        <dbReference type="SAM" id="Phobius"/>
    </source>
</evidence>
<feature type="transmembrane region" description="Helical" evidence="1">
    <location>
        <begin position="78"/>
        <end position="97"/>
    </location>
</feature>
<dbReference type="OrthoDB" id="2380880at2"/>
<reference evidence="2 3" key="1">
    <citation type="submission" date="2016-06" db="EMBL/GenBank/DDBJ databases">
        <title>Domibacillus iocasae genome sequencing.</title>
        <authorList>
            <person name="Verma A."/>
            <person name="Pal Y."/>
            <person name="Ojha A.K."/>
            <person name="Krishnamurthi S."/>
        </authorList>
    </citation>
    <scope>NUCLEOTIDE SEQUENCE [LARGE SCALE GENOMIC DNA]</scope>
    <source>
        <strain evidence="2 3">DSM 29979</strain>
    </source>
</reference>
<organism evidence="2 3">
    <name type="scientific">Domibacillus iocasae</name>
    <dbReference type="NCBI Taxonomy" id="1714016"/>
    <lineage>
        <taxon>Bacteria</taxon>
        <taxon>Bacillati</taxon>
        <taxon>Bacillota</taxon>
        <taxon>Bacilli</taxon>
        <taxon>Bacillales</taxon>
        <taxon>Bacillaceae</taxon>
        <taxon>Domibacillus</taxon>
    </lineage>
</organism>
<name>A0A1E7DMP1_9BACI</name>
<feature type="transmembrane region" description="Helical" evidence="1">
    <location>
        <begin position="156"/>
        <end position="175"/>
    </location>
</feature>
<dbReference type="STRING" id="1714016.BA724_08640"/>
<protein>
    <recommendedName>
        <fullName evidence="4">DUF2157 domain-containing protein</fullName>
    </recommendedName>
</protein>
<evidence type="ECO:0000313" key="2">
    <source>
        <dbReference type="EMBL" id="OES44341.1"/>
    </source>
</evidence>
<keyword evidence="1" id="KW-0812">Transmembrane</keyword>
<evidence type="ECO:0000313" key="3">
    <source>
        <dbReference type="Proteomes" id="UP000095658"/>
    </source>
</evidence>